<feature type="compositionally biased region" description="Low complexity" evidence="1">
    <location>
        <begin position="800"/>
        <end position="809"/>
    </location>
</feature>
<evidence type="ECO:0000256" key="1">
    <source>
        <dbReference type="SAM" id="MobiDB-lite"/>
    </source>
</evidence>
<dbReference type="SMART" id="SM00325">
    <property type="entry name" value="RhoGEF"/>
    <property type="match status" value="1"/>
</dbReference>
<feature type="compositionally biased region" description="Pro residues" evidence="1">
    <location>
        <begin position="578"/>
        <end position="605"/>
    </location>
</feature>
<name>A0A166U2N0_9AGAM</name>
<feature type="compositionally biased region" description="Low complexity" evidence="1">
    <location>
        <begin position="854"/>
        <end position="881"/>
    </location>
</feature>
<feature type="compositionally biased region" description="Low complexity" evidence="1">
    <location>
        <begin position="626"/>
        <end position="637"/>
    </location>
</feature>
<dbReference type="InterPro" id="IPR000219">
    <property type="entry name" value="DH_dom"/>
</dbReference>
<reference evidence="3" key="1">
    <citation type="journal article" date="2016" name="Mol. Biol. Evol.">
        <title>Comparative Genomics of Early-Diverging Mushroom-Forming Fungi Provides Insights into the Origins of Lignocellulose Decay Capabilities.</title>
        <authorList>
            <person name="Nagy L.G."/>
            <person name="Riley R."/>
            <person name="Tritt A."/>
            <person name="Adam C."/>
            <person name="Daum C."/>
            <person name="Floudas D."/>
            <person name="Sun H."/>
            <person name="Yadav J.S."/>
            <person name="Pangilinan J."/>
            <person name="Larsson K.H."/>
            <person name="Matsuura K."/>
            <person name="Barry K."/>
            <person name="Labutti K."/>
            <person name="Kuo R."/>
            <person name="Ohm R.A."/>
            <person name="Bhattacharya S.S."/>
            <person name="Shirouzu T."/>
            <person name="Yoshinaga Y."/>
            <person name="Martin F.M."/>
            <person name="Grigoriev I.V."/>
            <person name="Hibbett D.S."/>
        </authorList>
    </citation>
    <scope>NUCLEOTIDE SEQUENCE [LARGE SCALE GENOMIC DNA]</scope>
    <source>
        <strain evidence="3">CBS 109695</strain>
    </source>
</reference>
<dbReference type="EMBL" id="KV417490">
    <property type="protein sequence ID" value="KZP31246.1"/>
    <property type="molecule type" value="Genomic_DNA"/>
</dbReference>
<feature type="compositionally biased region" description="Pro residues" evidence="1">
    <location>
        <begin position="783"/>
        <end position="798"/>
    </location>
</feature>
<accession>A0A166U2N0</accession>
<feature type="compositionally biased region" description="Low complexity" evidence="1">
    <location>
        <begin position="667"/>
        <end position="682"/>
    </location>
</feature>
<feature type="compositionally biased region" description="Polar residues" evidence="1">
    <location>
        <begin position="638"/>
        <end position="647"/>
    </location>
</feature>
<feature type="region of interest" description="Disordered" evidence="1">
    <location>
        <begin position="360"/>
        <end position="401"/>
    </location>
</feature>
<dbReference type="AlphaFoldDB" id="A0A166U2N0"/>
<feature type="region of interest" description="Disordered" evidence="1">
    <location>
        <begin position="575"/>
        <end position="964"/>
    </location>
</feature>
<dbReference type="PANTHER" id="PTHR45924:SF2">
    <property type="entry name" value="FI17866P1"/>
    <property type="match status" value="1"/>
</dbReference>
<feature type="compositionally biased region" description="Polar residues" evidence="1">
    <location>
        <begin position="48"/>
        <end position="57"/>
    </location>
</feature>
<organism evidence="3">
    <name type="scientific">Athelia psychrophila</name>
    <dbReference type="NCBI Taxonomy" id="1759441"/>
    <lineage>
        <taxon>Eukaryota</taxon>
        <taxon>Fungi</taxon>
        <taxon>Dikarya</taxon>
        <taxon>Basidiomycota</taxon>
        <taxon>Agaricomycotina</taxon>
        <taxon>Agaricomycetes</taxon>
        <taxon>Agaricomycetidae</taxon>
        <taxon>Atheliales</taxon>
        <taxon>Atheliaceae</taxon>
        <taxon>Athelia</taxon>
    </lineage>
</organism>
<dbReference type="Gene3D" id="1.20.900.10">
    <property type="entry name" value="Dbl homology (DH) domain"/>
    <property type="match status" value="1"/>
</dbReference>
<evidence type="ECO:0000313" key="3">
    <source>
        <dbReference type="EMBL" id="KZP31246.1"/>
    </source>
</evidence>
<feature type="compositionally biased region" description="Pro residues" evidence="1">
    <location>
        <begin position="326"/>
        <end position="337"/>
    </location>
</feature>
<feature type="compositionally biased region" description="Polar residues" evidence="1">
    <location>
        <begin position="936"/>
        <end position="947"/>
    </location>
</feature>
<feature type="region of interest" description="Disordered" evidence="1">
    <location>
        <begin position="406"/>
        <end position="425"/>
    </location>
</feature>
<feature type="compositionally biased region" description="Basic and acidic residues" evidence="1">
    <location>
        <begin position="1"/>
        <end position="19"/>
    </location>
</feature>
<dbReference type="PANTHER" id="PTHR45924">
    <property type="entry name" value="FI17866P1"/>
    <property type="match status" value="1"/>
</dbReference>
<protein>
    <recommendedName>
        <fullName evidence="2">DH domain-containing protein</fullName>
    </recommendedName>
</protein>
<dbReference type="Pfam" id="PF00621">
    <property type="entry name" value="RhoGEF"/>
    <property type="match status" value="1"/>
</dbReference>
<feature type="compositionally biased region" description="Low complexity" evidence="1">
    <location>
        <begin position="768"/>
        <end position="782"/>
    </location>
</feature>
<feature type="compositionally biased region" description="Polar residues" evidence="1">
    <location>
        <begin position="406"/>
        <end position="423"/>
    </location>
</feature>
<feature type="region of interest" description="Disordered" evidence="1">
    <location>
        <begin position="300"/>
        <end position="339"/>
    </location>
</feature>
<gene>
    <name evidence="3" type="ORF">FIBSPDRAFT_776536</name>
</gene>
<feature type="compositionally biased region" description="Pro residues" evidence="1">
    <location>
        <begin position="35"/>
        <end position="45"/>
    </location>
</feature>
<feature type="region of interest" description="Disordered" evidence="1">
    <location>
        <begin position="1"/>
        <end position="100"/>
    </location>
</feature>
<feature type="compositionally biased region" description="Low complexity" evidence="1">
    <location>
        <begin position="300"/>
        <end position="311"/>
    </location>
</feature>
<dbReference type="InterPro" id="IPR035899">
    <property type="entry name" value="DBL_dom_sf"/>
</dbReference>
<dbReference type="OrthoDB" id="6244550at2759"/>
<evidence type="ECO:0000259" key="2">
    <source>
        <dbReference type="PROSITE" id="PS50010"/>
    </source>
</evidence>
<feature type="compositionally biased region" description="Polar residues" evidence="1">
    <location>
        <begin position="706"/>
        <end position="715"/>
    </location>
</feature>
<dbReference type="SUPFAM" id="SSF48065">
    <property type="entry name" value="DBL homology domain (DH-domain)"/>
    <property type="match status" value="1"/>
</dbReference>
<dbReference type="GO" id="GO:0005085">
    <property type="term" value="F:guanyl-nucleotide exchange factor activity"/>
    <property type="evidence" value="ECO:0007669"/>
    <property type="project" value="InterPro"/>
</dbReference>
<feature type="compositionally biased region" description="Polar residues" evidence="1">
    <location>
        <begin position="882"/>
        <end position="895"/>
    </location>
</feature>
<dbReference type="PROSITE" id="PS50010">
    <property type="entry name" value="DH_2"/>
    <property type="match status" value="1"/>
</dbReference>
<proteinExistence type="predicted"/>
<dbReference type="GO" id="GO:0031267">
    <property type="term" value="F:small GTPase binding"/>
    <property type="evidence" value="ECO:0007669"/>
    <property type="project" value="TreeGrafter"/>
</dbReference>
<feature type="domain" description="DH" evidence="2">
    <location>
        <begin position="97"/>
        <end position="292"/>
    </location>
</feature>
<feature type="compositionally biased region" description="Polar residues" evidence="1">
    <location>
        <begin position="386"/>
        <end position="397"/>
    </location>
</feature>
<dbReference type="STRING" id="436010.A0A166U2N0"/>
<sequence>MSAPFDDDHKPLPMVDKFDPLPPPPPEHDWQEPAYAPPPPPPPPKIVSDSNGGTSNFLPPIPTMPSIGDLDDNTLNIPLTHIASSAPPSPSAESKPKKSNPLIDLIETEKLYVDQLTGVIRKIAAAWSRSNLPPAQLDTMFRSVESVYKANRSLLSRLKDIGSNPSSPKALGDLLMRWIDDLEVPYTAYCDKYCAGFDVWDPITNNARLPKVLATFSAASPPPPSAVAPPDSGEPALWTLDALFLLPKGRLKYYKKLYSRLLKSTTPGRSDHRLLIGALDKLDRLMATLEARGHIQVSTLASTPATSSPPAAVTPPLAPSAAAAATPPPPVATPPQAAPIVAPPTAEYEAVVDTRIQNARAESDEIALPSGTQRPPRERGPVPMSIASNYTRDSSPTDVGRFSRETASTSISRASTQTISQPISDLERRLSTQRTLDIFTMKPKAVRLQMAPPSLTFLREMRHSEDVIIRVTPRATGEEVVHRQGHVFILSDLFLVCERMTTEERDQSGGRDGPDMWLLYPPLAGKVLRVSEAEQSADTLQVMIMRKETLIIQAKSPAARDNLISEFKECIEFAGSSVPPPSKDGPPPLPPLPGMPRSPSAPLPSPRRDQNAPPVPSRVSGGSEFASPPLSARSSSSGPNTRQSNDSVPPLRRFESRSQTSSPFRQDSAPSSPPSFFRSPDAQPQRGPGRVPSLQDPLPGPMYPTRGSSTSQGFPPQSPPGAMQPLNGRQPSLQGPQRQGPMPSGPPGPMQSPNGRQPTGMMQGDPSMRPGPGYGPNPNMGRPGPPAGYNPNQPPPQHTPFQAPQNQFPPNSPMQGRFGAPQGGPGPQQGWSGRQPGGPGPQSAGPGPQPGWPGPQSAGPGPQPGWPGSQQGGPNPQMQGGVRQSPSSRSLNAQYEQGPPQSRPPMPAMAQGGPGPNGRASLPGSLHAPQPRTLLPSMQMQMQSNPGSRAPSFNEPSPPDSPVDEIAELPKGPVTSAITAQMKCKVFLKREHSQWKSMGSAKLKLYREDPTNVKQLVVEADDRNNSVLISTIVLTDGVERVGKTGVAVELSDKGQRTGIIYMIQLRNEQSAGGLYDSLLAGSDRVN</sequence>